<dbReference type="STRING" id="1071679.BG57_28095"/>
<reference evidence="6" key="4">
    <citation type="submission" date="2024-05" db="EMBL/GenBank/DDBJ databases">
        <authorList>
            <person name="Sun Q."/>
            <person name="Zhou Y."/>
        </authorList>
    </citation>
    <scope>NUCLEOTIDE SEQUENCE</scope>
    <source>
        <strain evidence="6">CGMCC 1.11013</strain>
    </source>
</reference>
<name>A0A069P4X8_9BURK</name>
<dbReference type="GO" id="GO:0005829">
    <property type="term" value="C:cytosol"/>
    <property type="evidence" value="ECO:0007669"/>
    <property type="project" value="TreeGrafter"/>
</dbReference>
<dbReference type="InterPro" id="IPR036390">
    <property type="entry name" value="WH_DNA-bd_sf"/>
</dbReference>
<evidence type="ECO:0000256" key="4">
    <source>
        <dbReference type="ARBA" id="ARBA00023163"/>
    </source>
</evidence>
<keyword evidence="9" id="KW-1185">Reference proteome</keyword>
<dbReference type="PANTHER" id="PTHR30419">
    <property type="entry name" value="HTH-TYPE TRANSCRIPTIONAL REGULATOR YBHD"/>
    <property type="match status" value="1"/>
</dbReference>
<evidence type="ECO:0000313" key="7">
    <source>
        <dbReference type="EMBL" id="KDR35695.1"/>
    </source>
</evidence>
<dbReference type="AlphaFoldDB" id="A0A069P4X8"/>
<dbReference type="GO" id="GO:0003677">
    <property type="term" value="F:DNA binding"/>
    <property type="evidence" value="ECO:0007669"/>
    <property type="project" value="UniProtKB-KW"/>
</dbReference>
<dbReference type="eggNOG" id="COG0583">
    <property type="taxonomic scope" value="Bacteria"/>
</dbReference>
<reference evidence="7 8" key="2">
    <citation type="submission" date="2014-03" db="EMBL/GenBank/DDBJ databases">
        <title>Draft Genome Sequences of Four Burkholderia Strains.</title>
        <authorList>
            <person name="Liu X.Y."/>
            <person name="Li C.X."/>
            <person name="Xu J.H."/>
        </authorList>
    </citation>
    <scope>NUCLEOTIDE SEQUENCE [LARGE SCALE GENOMIC DNA]</scope>
    <source>
        <strain evidence="7 8">R27</strain>
    </source>
</reference>
<dbReference type="Pfam" id="PF00126">
    <property type="entry name" value="HTH_1"/>
    <property type="match status" value="1"/>
</dbReference>
<comment type="similarity">
    <text evidence="1">Belongs to the LysR transcriptional regulatory family.</text>
</comment>
<dbReference type="PROSITE" id="PS50931">
    <property type="entry name" value="HTH_LYSR"/>
    <property type="match status" value="1"/>
</dbReference>
<reference evidence="6" key="1">
    <citation type="journal article" date="2014" name="Int. J. Syst. Evol. Microbiol.">
        <title>Complete genome of a new Firmicutes species belonging to the dominant human colonic microbiota ('Ruminococcus bicirculans') reveals two chromosomes and a selective capacity to utilize plant glucans.</title>
        <authorList>
            <consortium name="NISC Comparative Sequencing Program"/>
            <person name="Wegmann U."/>
            <person name="Louis P."/>
            <person name="Goesmann A."/>
            <person name="Henrissat B."/>
            <person name="Duncan S.H."/>
            <person name="Flint H.J."/>
        </authorList>
    </citation>
    <scope>NUCLEOTIDE SEQUENCE</scope>
    <source>
        <strain evidence="6">CGMCC 1.11013</strain>
    </source>
</reference>
<evidence type="ECO:0000313" key="6">
    <source>
        <dbReference type="EMBL" id="GGD83317.1"/>
    </source>
</evidence>
<evidence type="ECO:0000259" key="5">
    <source>
        <dbReference type="PROSITE" id="PS50931"/>
    </source>
</evidence>
<dbReference type="InterPro" id="IPR005119">
    <property type="entry name" value="LysR_subst-bd"/>
</dbReference>
<protein>
    <submittedName>
        <fullName evidence="6 7">Transcriptional regulator</fullName>
    </submittedName>
</protein>
<dbReference type="SUPFAM" id="SSF46785">
    <property type="entry name" value="Winged helix' DNA-binding domain"/>
    <property type="match status" value="1"/>
</dbReference>
<evidence type="ECO:0000256" key="3">
    <source>
        <dbReference type="ARBA" id="ARBA00023125"/>
    </source>
</evidence>
<dbReference type="Proteomes" id="UP000597138">
    <property type="component" value="Unassembled WGS sequence"/>
</dbReference>
<comment type="caution">
    <text evidence="7">The sequence shown here is derived from an EMBL/GenBank/DDBJ whole genome shotgun (WGS) entry which is preliminary data.</text>
</comment>
<evidence type="ECO:0000256" key="1">
    <source>
        <dbReference type="ARBA" id="ARBA00009437"/>
    </source>
</evidence>
<dbReference type="OrthoDB" id="9785974at2"/>
<keyword evidence="3" id="KW-0238">DNA-binding</keyword>
<dbReference type="EMBL" id="BMEG01000007">
    <property type="protein sequence ID" value="GGD83317.1"/>
    <property type="molecule type" value="Genomic_DNA"/>
</dbReference>
<dbReference type="Gene3D" id="3.40.190.290">
    <property type="match status" value="1"/>
</dbReference>
<proteinExistence type="inferred from homology"/>
<dbReference type="InterPro" id="IPR050950">
    <property type="entry name" value="HTH-type_LysR_regulators"/>
</dbReference>
<evidence type="ECO:0000313" key="8">
    <source>
        <dbReference type="Proteomes" id="UP000027439"/>
    </source>
</evidence>
<gene>
    <name evidence="7" type="ORF">BG57_28095</name>
    <name evidence="6" type="ORF">GCM10010985_42290</name>
</gene>
<feature type="domain" description="HTH lysR-type" evidence="5">
    <location>
        <begin position="3"/>
        <end position="60"/>
    </location>
</feature>
<dbReference type="Proteomes" id="UP000027439">
    <property type="component" value="Unassembled WGS sequence"/>
</dbReference>
<accession>A0A069P4X8</accession>
<dbReference type="InterPro" id="IPR000847">
    <property type="entry name" value="LysR_HTH_N"/>
</dbReference>
<dbReference type="EMBL" id="JFHE01000006">
    <property type="protein sequence ID" value="KDR35695.1"/>
    <property type="molecule type" value="Genomic_DNA"/>
</dbReference>
<keyword evidence="4" id="KW-0804">Transcription</keyword>
<dbReference type="InterPro" id="IPR036388">
    <property type="entry name" value="WH-like_DNA-bd_sf"/>
</dbReference>
<dbReference type="PANTHER" id="PTHR30419:SF2">
    <property type="entry name" value="LYSR FAMILY TRANSCRIPTIONAL REGULATOR"/>
    <property type="match status" value="1"/>
</dbReference>
<dbReference type="CDD" id="cd08421">
    <property type="entry name" value="PBP2_LTTR_like_1"/>
    <property type="match status" value="1"/>
</dbReference>
<keyword evidence="2" id="KW-0805">Transcription regulation</keyword>
<dbReference type="FunFam" id="1.10.10.10:FF:000001">
    <property type="entry name" value="LysR family transcriptional regulator"/>
    <property type="match status" value="1"/>
</dbReference>
<dbReference type="GO" id="GO:0003700">
    <property type="term" value="F:DNA-binding transcription factor activity"/>
    <property type="evidence" value="ECO:0007669"/>
    <property type="project" value="InterPro"/>
</dbReference>
<organism evidence="7 8">
    <name type="scientific">Caballeronia grimmiae</name>
    <dbReference type="NCBI Taxonomy" id="1071679"/>
    <lineage>
        <taxon>Bacteria</taxon>
        <taxon>Pseudomonadati</taxon>
        <taxon>Pseudomonadota</taxon>
        <taxon>Betaproteobacteria</taxon>
        <taxon>Burkholderiales</taxon>
        <taxon>Burkholderiaceae</taxon>
        <taxon>Caballeronia</taxon>
    </lineage>
</organism>
<dbReference type="SUPFAM" id="SSF53850">
    <property type="entry name" value="Periplasmic binding protein-like II"/>
    <property type="match status" value="1"/>
</dbReference>
<evidence type="ECO:0000313" key="9">
    <source>
        <dbReference type="Proteomes" id="UP000597138"/>
    </source>
</evidence>
<dbReference type="Pfam" id="PF03466">
    <property type="entry name" value="LysR_substrate"/>
    <property type="match status" value="1"/>
</dbReference>
<evidence type="ECO:0000256" key="2">
    <source>
        <dbReference type="ARBA" id="ARBA00023015"/>
    </source>
</evidence>
<sequence>MRFDLHSLRLFVAVCEHGSIARAAEFENIAPSAISKRMSQLEDTLKTALFVRSNKGLELTVAAAALLQHARTLLLDIQQMESELLDHAEGVRGQIRLHASLSTIVQYIANDIRVFLDRHPALRIDLQESLSPAVVRAVAENTADIGVFGGTTVAAGLQVYPYRSDRLVVIMPPDHPLGHAGRVKFREVAEYPLVGPQEGSFLNSLVLRAAADLDHPLKLSIRVNGFEPVRSMVEARLGVGLVPEHHAERYVSSAPLVAVLLDEPWAVRHWKICVREAESLPAPVHLFLKHLLASAQHQPGNQE</sequence>
<reference evidence="9" key="3">
    <citation type="journal article" date="2019" name="Int. J. Syst. Evol. Microbiol.">
        <title>The Global Catalogue of Microorganisms (GCM) 10K type strain sequencing project: providing services to taxonomists for standard genome sequencing and annotation.</title>
        <authorList>
            <consortium name="The Broad Institute Genomics Platform"/>
            <consortium name="The Broad Institute Genome Sequencing Center for Infectious Disease"/>
            <person name="Wu L."/>
            <person name="Ma J."/>
        </authorList>
    </citation>
    <scope>NUCLEOTIDE SEQUENCE [LARGE SCALE GENOMIC DNA]</scope>
    <source>
        <strain evidence="9">CGMCC 1.11013</strain>
    </source>
</reference>
<dbReference type="Gene3D" id="1.10.10.10">
    <property type="entry name" value="Winged helix-like DNA-binding domain superfamily/Winged helix DNA-binding domain"/>
    <property type="match status" value="1"/>
</dbReference>